<keyword evidence="8" id="KW-0862">Zinc</keyword>
<evidence type="ECO:0000256" key="12">
    <source>
        <dbReference type="SAM" id="Phobius"/>
    </source>
</evidence>
<accession>A0ABT6F595</accession>
<feature type="domain" description="Peptidase M50" evidence="13">
    <location>
        <begin position="113"/>
        <end position="173"/>
    </location>
</feature>
<reference evidence="14 15" key="1">
    <citation type="submission" date="2023-03" db="EMBL/GenBank/DDBJ databases">
        <title>Paludisphaera mucosa sp. nov. a novel planctomycete from northern fen.</title>
        <authorList>
            <person name="Ivanova A."/>
        </authorList>
    </citation>
    <scope>NUCLEOTIDE SEQUENCE [LARGE SCALE GENOMIC DNA]</scope>
    <source>
        <strain evidence="14 15">Pla2</strain>
    </source>
</reference>
<keyword evidence="6" id="KW-0479">Metal-binding</keyword>
<keyword evidence="5 12" id="KW-0812">Transmembrane</keyword>
<evidence type="ECO:0000256" key="7">
    <source>
        <dbReference type="ARBA" id="ARBA00022801"/>
    </source>
</evidence>
<dbReference type="PANTHER" id="PTHR39188">
    <property type="entry name" value="MEMBRANE-ASSOCIATED ZINC METALLOPROTEASE M50B"/>
    <property type="match status" value="1"/>
</dbReference>
<feature type="domain" description="Peptidase M50" evidence="13">
    <location>
        <begin position="36"/>
        <end position="111"/>
    </location>
</feature>
<dbReference type="GO" id="GO:0006508">
    <property type="term" value="P:proteolysis"/>
    <property type="evidence" value="ECO:0007669"/>
    <property type="project" value="UniProtKB-KW"/>
</dbReference>
<comment type="subcellular location">
    <subcellularLocation>
        <location evidence="2">Membrane</location>
        <topology evidence="2">Multi-pass membrane protein</topology>
    </subcellularLocation>
</comment>
<evidence type="ECO:0000313" key="14">
    <source>
        <dbReference type="EMBL" id="MDG3002751.1"/>
    </source>
</evidence>
<sequence length="255" mass="27139">MRLSWKLGRIAGIDVFLHPTFFLIFLFEEARTRLPLLLAMFGCVLLHEFGHALAARRFGIETADITLYPIGGVARLTRMPRAPGVELAIALAGPAVNLAIAAGLYLSLGVFSTAGMGEFFAELLVVNLVLAAFNMIPAFPMDGGRVLRAMLSGWLGRARATTFAASVGRALAVGFGVYSLLNLDLLPVALAAFIYMAGGAEEAGVLAEERRRGGSVEGVDWSAPAGYRWVQTDQGVWRLAPASAASRASSWGGVR</sequence>
<comment type="caution">
    <text evidence="14">The sequence shown here is derived from an EMBL/GenBank/DDBJ whole genome shotgun (WGS) entry which is preliminary data.</text>
</comment>
<comment type="similarity">
    <text evidence="3">Belongs to the peptidase M50B family.</text>
</comment>
<comment type="cofactor">
    <cofactor evidence="1">
        <name>Zn(2+)</name>
        <dbReference type="ChEBI" id="CHEBI:29105"/>
    </cofactor>
</comment>
<keyword evidence="9 12" id="KW-1133">Transmembrane helix</keyword>
<dbReference type="PANTHER" id="PTHR39188:SF3">
    <property type="entry name" value="STAGE IV SPORULATION PROTEIN FB"/>
    <property type="match status" value="1"/>
</dbReference>
<dbReference type="EMBL" id="JARRAG010000001">
    <property type="protein sequence ID" value="MDG3002751.1"/>
    <property type="molecule type" value="Genomic_DNA"/>
</dbReference>
<gene>
    <name evidence="14" type="ORF">PZE19_03030</name>
</gene>
<evidence type="ECO:0000256" key="9">
    <source>
        <dbReference type="ARBA" id="ARBA00022989"/>
    </source>
</evidence>
<dbReference type="InterPro" id="IPR008915">
    <property type="entry name" value="Peptidase_M50"/>
</dbReference>
<keyword evidence="7" id="KW-0378">Hydrolase</keyword>
<evidence type="ECO:0000256" key="4">
    <source>
        <dbReference type="ARBA" id="ARBA00022670"/>
    </source>
</evidence>
<organism evidence="14 15">
    <name type="scientific">Paludisphaera mucosa</name>
    <dbReference type="NCBI Taxonomy" id="3030827"/>
    <lineage>
        <taxon>Bacteria</taxon>
        <taxon>Pseudomonadati</taxon>
        <taxon>Planctomycetota</taxon>
        <taxon>Planctomycetia</taxon>
        <taxon>Isosphaerales</taxon>
        <taxon>Isosphaeraceae</taxon>
        <taxon>Paludisphaera</taxon>
    </lineage>
</organism>
<feature type="transmembrane region" description="Helical" evidence="12">
    <location>
        <begin position="7"/>
        <end position="27"/>
    </location>
</feature>
<evidence type="ECO:0000259" key="13">
    <source>
        <dbReference type="Pfam" id="PF02163"/>
    </source>
</evidence>
<keyword evidence="11 12" id="KW-0472">Membrane</keyword>
<evidence type="ECO:0000256" key="6">
    <source>
        <dbReference type="ARBA" id="ARBA00022723"/>
    </source>
</evidence>
<protein>
    <submittedName>
        <fullName evidence="14">Site-2 protease family protein</fullName>
    </submittedName>
</protein>
<feature type="transmembrane region" description="Helical" evidence="12">
    <location>
        <begin position="160"/>
        <end position="181"/>
    </location>
</feature>
<evidence type="ECO:0000313" key="15">
    <source>
        <dbReference type="Proteomes" id="UP001216907"/>
    </source>
</evidence>
<evidence type="ECO:0000256" key="8">
    <source>
        <dbReference type="ARBA" id="ARBA00022833"/>
    </source>
</evidence>
<dbReference type="Proteomes" id="UP001216907">
    <property type="component" value="Unassembled WGS sequence"/>
</dbReference>
<feature type="transmembrane region" description="Helical" evidence="12">
    <location>
        <begin position="33"/>
        <end position="50"/>
    </location>
</feature>
<evidence type="ECO:0000256" key="3">
    <source>
        <dbReference type="ARBA" id="ARBA00007931"/>
    </source>
</evidence>
<keyword evidence="4 14" id="KW-0645">Protease</keyword>
<dbReference type="Pfam" id="PF02163">
    <property type="entry name" value="Peptidase_M50"/>
    <property type="match status" value="2"/>
</dbReference>
<keyword evidence="10" id="KW-0482">Metalloprotease</keyword>
<name>A0ABT6F595_9BACT</name>
<evidence type="ECO:0000256" key="11">
    <source>
        <dbReference type="ARBA" id="ARBA00023136"/>
    </source>
</evidence>
<evidence type="ECO:0000256" key="10">
    <source>
        <dbReference type="ARBA" id="ARBA00023049"/>
    </source>
</evidence>
<keyword evidence="15" id="KW-1185">Reference proteome</keyword>
<evidence type="ECO:0000256" key="2">
    <source>
        <dbReference type="ARBA" id="ARBA00004141"/>
    </source>
</evidence>
<feature type="transmembrane region" description="Helical" evidence="12">
    <location>
        <begin position="119"/>
        <end position="139"/>
    </location>
</feature>
<dbReference type="RefSeq" id="WP_277859115.1">
    <property type="nucleotide sequence ID" value="NZ_JARRAG010000001.1"/>
</dbReference>
<evidence type="ECO:0000256" key="5">
    <source>
        <dbReference type="ARBA" id="ARBA00022692"/>
    </source>
</evidence>
<feature type="transmembrane region" description="Helical" evidence="12">
    <location>
        <begin position="85"/>
        <end position="107"/>
    </location>
</feature>
<proteinExistence type="inferred from homology"/>
<evidence type="ECO:0000256" key="1">
    <source>
        <dbReference type="ARBA" id="ARBA00001947"/>
    </source>
</evidence>
<dbReference type="GO" id="GO:0008233">
    <property type="term" value="F:peptidase activity"/>
    <property type="evidence" value="ECO:0007669"/>
    <property type="project" value="UniProtKB-KW"/>
</dbReference>